<accession>A0A2T9KD25</accession>
<organism evidence="2 3">
    <name type="scientific">Caulobacter endophyticus</name>
    <dbReference type="NCBI Taxonomy" id="2172652"/>
    <lineage>
        <taxon>Bacteria</taxon>
        <taxon>Pseudomonadati</taxon>
        <taxon>Pseudomonadota</taxon>
        <taxon>Alphaproteobacteria</taxon>
        <taxon>Caulobacterales</taxon>
        <taxon>Caulobacteraceae</taxon>
        <taxon>Caulobacter</taxon>
    </lineage>
</organism>
<name>A0A2T9KD25_9CAUL</name>
<evidence type="ECO:0000313" key="2">
    <source>
        <dbReference type="EMBL" id="PVM93878.1"/>
    </source>
</evidence>
<dbReference type="Proteomes" id="UP000245073">
    <property type="component" value="Unassembled WGS sequence"/>
</dbReference>
<dbReference type="AlphaFoldDB" id="A0A2T9KD25"/>
<evidence type="ECO:0000256" key="1">
    <source>
        <dbReference type="SAM" id="SignalP"/>
    </source>
</evidence>
<protein>
    <submittedName>
        <fullName evidence="2">Uncharacterized protein</fullName>
    </submittedName>
</protein>
<reference evidence="2 3" key="1">
    <citation type="submission" date="2018-04" db="EMBL/GenBank/DDBJ databases">
        <title>The genome sequence of Caulobacter sp. 744.</title>
        <authorList>
            <person name="Gao J."/>
            <person name="Sun J."/>
        </authorList>
    </citation>
    <scope>NUCLEOTIDE SEQUENCE [LARGE SCALE GENOMIC DNA]</scope>
    <source>
        <strain evidence="2 3">774</strain>
    </source>
</reference>
<feature type="chain" id="PRO_5015470095" evidence="1">
    <location>
        <begin position="23"/>
        <end position="273"/>
    </location>
</feature>
<comment type="caution">
    <text evidence="2">The sequence shown here is derived from an EMBL/GenBank/DDBJ whole genome shotgun (WGS) entry which is preliminary data.</text>
</comment>
<gene>
    <name evidence="2" type="ORF">DDF67_01105</name>
</gene>
<keyword evidence="1" id="KW-0732">Signal</keyword>
<evidence type="ECO:0000313" key="3">
    <source>
        <dbReference type="Proteomes" id="UP000245073"/>
    </source>
</evidence>
<sequence length="273" mass="28543">MASFRPALAVSLALLLSGVAHAQPAASVSKSPARPTAPIKAYELPQLEAFGTAIYRQDIAAWLASDALTAKVSDLRAAGLKGWLVQDDGKTAKVRFLRDTGSGLEIGYDVVVDGKGAGPVTEPADRKLTDEERLAFSARQAAAAAQPAACRAGYNTAMVKNPDGDGWIVWLLAPAPAAGAIPVGGHYRIFVAADGKTVKQVDALSASCLLIEKPKAAEGKPALAFASHIVSPTPVETHVFLSRLYKLPLGVGTNGGKDIWIVEQGKVRKAQTK</sequence>
<proteinExistence type="predicted"/>
<dbReference type="RefSeq" id="WP_109099129.1">
    <property type="nucleotide sequence ID" value="NZ_QDKQ01000011.1"/>
</dbReference>
<dbReference type="OrthoDB" id="7204730at2"/>
<dbReference type="EMBL" id="QDKQ01000011">
    <property type="protein sequence ID" value="PVM93878.1"/>
    <property type="molecule type" value="Genomic_DNA"/>
</dbReference>
<keyword evidence="3" id="KW-1185">Reference proteome</keyword>
<feature type="signal peptide" evidence="1">
    <location>
        <begin position="1"/>
        <end position="22"/>
    </location>
</feature>